<gene>
    <name evidence="2" type="ORF">NRB56_76780</name>
</gene>
<feature type="compositionally biased region" description="Polar residues" evidence="1">
    <location>
        <begin position="60"/>
        <end position="77"/>
    </location>
</feature>
<dbReference type="AlphaFoldDB" id="A0A7K0E2E5"/>
<evidence type="ECO:0000313" key="3">
    <source>
        <dbReference type="Proteomes" id="UP000431401"/>
    </source>
</evidence>
<protein>
    <submittedName>
        <fullName evidence="2">Uncharacterized protein</fullName>
    </submittedName>
</protein>
<name>A0A7K0E2E5_9NOCA</name>
<feature type="compositionally biased region" description="Low complexity" evidence="1">
    <location>
        <begin position="28"/>
        <end position="40"/>
    </location>
</feature>
<organism evidence="2 3">
    <name type="scientific">Nocardia aurantia</name>
    <dbReference type="NCBI Taxonomy" id="2585199"/>
    <lineage>
        <taxon>Bacteria</taxon>
        <taxon>Bacillati</taxon>
        <taxon>Actinomycetota</taxon>
        <taxon>Actinomycetes</taxon>
        <taxon>Mycobacteriales</taxon>
        <taxon>Nocardiaceae</taxon>
        <taxon>Nocardia</taxon>
    </lineage>
</organism>
<dbReference type="Proteomes" id="UP000431401">
    <property type="component" value="Unassembled WGS sequence"/>
</dbReference>
<reference evidence="2 3" key="1">
    <citation type="submission" date="2019-10" db="EMBL/GenBank/DDBJ databases">
        <title>Nocardia macrotermitis sp. nov. and Nocardia aurantia sp. nov., isolated from the gut of fungus growing-termite Macrotermes natalensis.</title>
        <authorList>
            <person name="Benndorf R."/>
            <person name="Schwitalla J."/>
            <person name="Martin K."/>
            <person name="De Beer W."/>
            <person name="Kaster A.-K."/>
            <person name="Vollmers J."/>
            <person name="Poulsen M."/>
            <person name="Beemelmanns C."/>
        </authorList>
    </citation>
    <scope>NUCLEOTIDE SEQUENCE [LARGE SCALE GENOMIC DNA]</scope>
    <source>
        <strain evidence="2 3">RB56</strain>
    </source>
</reference>
<comment type="caution">
    <text evidence="2">The sequence shown here is derived from an EMBL/GenBank/DDBJ whole genome shotgun (WGS) entry which is preliminary data.</text>
</comment>
<keyword evidence="3" id="KW-1185">Reference proteome</keyword>
<dbReference type="EMBL" id="WEGI01000066">
    <property type="protein sequence ID" value="MQY32061.1"/>
    <property type="molecule type" value="Genomic_DNA"/>
</dbReference>
<accession>A0A7K0E2E5</accession>
<sequence length="99" mass="10266">MSRLPDNRAAHTASTACITMNTVTPRARANPVNRAANSASTENPWVAPAFDATSGRGRSAGNSICSGTPASRSTQYDTCRAASEPGSSTEPKISRCHTA</sequence>
<evidence type="ECO:0000313" key="2">
    <source>
        <dbReference type="EMBL" id="MQY32061.1"/>
    </source>
</evidence>
<proteinExistence type="predicted"/>
<feature type="region of interest" description="Disordered" evidence="1">
    <location>
        <begin position="28"/>
        <end position="99"/>
    </location>
</feature>
<evidence type="ECO:0000256" key="1">
    <source>
        <dbReference type="SAM" id="MobiDB-lite"/>
    </source>
</evidence>